<reference evidence="2" key="1">
    <citation type="submission" date="2023-06" db="EMBL/GenBank/DDBJ databases">
        <title>Genomic of Parafulvivirga corallium.</title>
        <authorList>
            <person name="Wang G."/>
        </authorList>
    </citation>
    <scope>NUCLEOTIDE SEQUENCE</scope>
    <source>
        <strain evidence="2">BMA10</strain>
    </source>
</reference>
<dbReference type="InterPro" id="IPR025381">
    <property type="entry name" value="DUF4296"/>
</dbReference>
<keyword evidence="3" id="KW-1185">Reference proteome</keyword>
<accession>A0ABT8KPD7</accession>
<evidence type="ECO:0000259" key="1">
    <source>
        <dbReference type="Pfam" id="PF14129"/>
    </source>
</evidence>
<proteinExistence type="predicted"/>
<gene>
    <name evidence="2" type="ORF">QQ008_14520</name>
</gene>
<organism evidence="2 3">
    <name type="scientific">Splendidivirga corallicola</name>
    <dbReference type="NCBI Taxonomy" id="3051826"/>
    <lineage>
        <taxon>Bacteria</taxon>
        <taxon>Pseudomonadati</taxon>
        <taxon>Bacteroidota</taxon>
        <taxon>Cytophagia</taxon>
        <taxon>Cytophagales</taxon>
        <taxon>Splendidivirgaceae</taxon>
        <taxon>Splendidivirga</taxon>
    </lineage>
</organism>
<dbReference type="Proteomes" id="UP001172082">
    <property type="component" value="Unassembled WGS sequence"/>
</dbReference>
<name>A0ABT8KPD7_9BACT</name>
<dbReference type="Pfam" id="PF14129">
    <property type="entry name" value="DUF4296"/>
    <property type="match status" value="1"/>
</dbReference>
<dbReference type="EMBL" id="JAUJEA010000005">
    <property type="protein sequence ID" value="MDN5202599.1"/>
    <property type="molecule type" value="Genomic_DNA"/>
</dbReference>
<comment type="caution">
    <text evidence="2">The sequence shown here is derived from an EMBL/GenBank/DDBJ whole genome shotgun (WGS) entry which is preliminary data.</text>
</comment>
<feature type="domain" description="DUF4296" evidence="1">
    <location>
        <begin position="18"/>
        <end position="102"/>
    </location>
</feature>
<sequence>MVISIVVVLSCSGEQEKPEWLLGKDQMIAFLIDVHITEAKLTKLGITRDSARVLFNEYEKRLYEKHNIDDSVYYKSYHHYLEHVTEMKEIYDAVTDSLNYREQKLKK</sequence>
<protein>
    <submittedName>
        <fullName evidence="2">DUF4296 domain-containing protein</fullName>
    </submittedName>
</protein>
<evidence type="ECO:0000313" key="2">
    <source>
        <dbReference type="EMBL" id="MDN5202599.1"/>
    </source>
</evidence>
<evidence type="ECO:0000313" key="3">
    <source>
        <dbReference type="Proteomes" id="UP001172082"/>
    </source>
</evidence>